<keyword evidence="3" id="KW-1185">Reference proteome</keyword>
<proteinExistence type="predicted"/>
<dbReference type="Proteomes" id="UP000315295">
    <property type="component" value="Unassembled WGS sequence"/>
</dbReference>
<organism evidence="2 3">
    <name type="scientific">Malus baccata</name>
    <name type="common">Siberian crab apple</name>
    <name type="synonym">Pyrus baccata</name>
    <dbReference type="NCBI Taxonomy" id="106549"/>
    <lineage>
        <taxon>Eukaryota</taxon>
        <taxon>Viridiplantae</taxon>
        <taxon>Streptophyta</taxon>
        <taxon>Embryophyta</taxon>
        <taxon>Tracheophyta</taxon>
        <taxon>Spermatophyta</taxon>
        <taxon>Magnoliopsida</taxon>
        <taxon>eudicotyledons</taxon>
        <taxon>Gunneridae</taxon>
        <taxon>Pentapetalae</taxon>
        <taxon>rosids</taxon>
        <taxon>fabids</taxon>
        <taxon>Rosales</taxon>
        <taxon>Rosaceae</taxon>
        <taxon>Amygdaloideae</taxon>
        <taxon>Maleae</taxon>
        <taxon>Malus</taxon>
    </lineage>
</organism>
<reference evidence="2 3" key="1">
    <citation type="journal article" date="2019" name="G3 (Bethesda)">
        <title>Sequencing of a Wild Apple (Malus baccata) Genome Unravels the Differences Between Cultivated and Wild Apple Species Regarding Disease Resistance and Cold Tolerance.</title>
        <authorList>
            <person name="Chen X."/>
        </authorList>
    </citation>
    <scope>NUCLEOTIDE SEQUENCE [LARGE SCALE GENOMIC DNA]</scope>
    <source>
        <strain evidence="3">cv. Shandingzi</strain>
        <tissue evidence="2">Leaves</tissue>
    </source>
</reference>
<gene>
    <name evidence="2" type="ORF">C1H46_042894</name>
</gene>
<feature type="region of interest" description="Disordered" evidence="1">
    <location>
        <begin position="1"/>
        <end position="36"/>
    </location>
</feature>
<dbReference type="AlphaFoldDB" id="A0A540KBR2"/>
<accession>A0A540KBR2</accession>
<comment type="caution">
    <text evidence="2">The sequence shown here is derived from an EMBL/GenBank/DDBJ whole genome shotgun (WGS) entry which is preliminary data.</text>
</comment>
<feature type="compositionally biased region" description="Polar residues" evidence="1">
    <location>
        <begin position="21"/>
        <end position="33"/>
    </location>
</feature>
<evidence type="ECO:0000313" key="3">
    <source>
        <dbReference type="Proteomes" id="UP000315295"/>
    </source>
</evidence>
<sequence>MAEEQQITTGEQVPDDEPLPNEQQTPEEQQVPSKQKYCSLKCREKVTGGEPPPYSGGFTRET</sequence>
<feature type="compositionally biased region" description="Polar residues" evidence="1">
    <location>
        <begin position="1"/>
        <end position="11"/>
    </location>
</feature>
<name>A0A540KBR2_MALBA</name>
<evidence type="ECO:0000256" key="1">
    <source>
        <dbReference type="SAM" id="MobiDB-lite"/>
    </source>
</evidence>
<evidence type="ECO:0000313" key="2">
    <source>
        <dbReference type="EMBL" id="TQD71570.1"/>
    </source>
</evidence>
<dbReference type="EMBL" id="VIEB01001528">
    <property type="protein sequence ID" value="TQD71570.1"/>
    <property type="molecule type" value="Genomic_DNA"/>
</dbReference>
<protein>
    <submittedName>
        <fullName evidence="2">Uncharacterized protein</fullName>
    </submittedName>
</protein>